<sequence>MQEIENTPQDVIFDHLHATAYQGTPLARSVIGPTDNIKSIKKADLLKYVGTHYKAPRMVLAAAGGINHDQLVRLSEEHFGKVKAGYQGEVPDLLPCR</sequence>
<dbReference type="InterPro" id="IPR011249">
    <property type="entry name" value="Metalloenz_LuxS/M16"/>
</dbReference>
<dbReference type="InterPro" id="IPR007863">
    <property type="entry name" value="Peptidase_M16_C"/>
</dbReference>
<evidence type="ECO:0000256" key="4">
    <source>
        <dbReference type="ARBA" id="ARBA00022801"/>
    </source>
</evidence>
<comment type="caution">
    <text evidence="9">The sequence shown here is derived from an EMBL/GenBank/DDBJ whole genome shotgun (WGS) entry which is preliminary data.</text>
</comment>
<evidence type="ECO:0000256" key="2">
    <source>
        <dbReference type="ARBA" id="ARBA00022670"/>
    </source>
</evidence>
<feature type="non-terminal residue" evidence="9">
    <location>
        <position position="1"/>
    </location>
</feature>
<keyword evidence="2" id="KW-0645">Protease</keyword>
<accession>A0A820RGZ6</accession>
<keyword evidence="7" id="KW-0496">Mitochondrion</keyword>
<dbReference type="GO" id="GO:0006627">
    <property type="term" value="P:protein processing involved in protein targeting to mitochondrion"/>
    <property type="evidence" value="ECO:0007669"/>
    <property type="project" value="TreeGrafter"/>
</dbReference>
<dbReference type="InterPro" id="IPR050361">
    <property type="entry name" value="MPP/UQCRC_Complex"/>
</dbReference>
<evidence type="ECO:0000256" key="1">
    <source>
        <dbReference type="ARBA" id="ARBA00004173"/>
    </source>
</evidence>
<gene>
    <name evidence="9" type="ORF">OKA104_LOCUS53367</name>
</gene>
<evidence type="ECO:0000256" key="5">
    <source>
        <dbReference type="ARBA" id="ARBA00022833"/>
    </source>
</evidence>
<evidence type="ECO:0000313" key="9">
    <source>
        <dbReference type="EMBL" id="CAF4436339.1"/>
    </source>
</evidence>
<dbReference type="Pfam" id="PF05193">
    <property type="entry name" value="Peptidase_M16_C"/>
    <property type="match status" value="1"/>
</dbReference>
<reference evidence="9" key="1">
    <citation type="submission" date="2021-02" db="EMBL/GenBank/DDBJ databases">
        <authorList>
            <person name="Nowell W R."/>
        </authorList>
    </citation>
    <scope>NUCLEOTIDE SEQUENCE</scope>
</reference>
<dbReference type="Proteomes" id="UP000663881">
    <property type="component" value="Unassembled WGS sequence"/>
</dbReference>
<proteinExistence type="predicted"/>
<evidence type="ECO:0000256" key="3">
    <source>
        <dbReference type="ARBA" id="ARBA00022723"/>
    </source>
</evidence>
<organism evidence="9 10">
    <name type="scientific">Adineta steineri</name>
    <dbReference type="NCBI Taxonomy" id="433720"/>
    <lineage>
        <taxon>Eukaryota</taxon>
        <taxon>Metazoa</taxon>
        <taxon>Spiralia</taxon>
        <taxon>Gnathifera</taxon>
        <taxon>Rotifera</taxon>
        <taxon>Eurotatoria</taxon>
        <taxon>Bdelloidea</taxon>
        <taxon>Adinetida</taxon>
        <taxon>Adinetidae</taxon>
        <taxon>Adineta</taxon>
    </lineage>
</organism>
<dbReference type="PANTHER" id="PTHR11851">
    <property type="entry name" value="METALLOPROTEASE"/>
    <property type="match status" value="1"/>
</dbReference>
<dbReference type="AlphaFoldDB" id="A0A820RGZ6"/>
<evidence type="ECO:0000313" key="10">
    <source>
        <dbReference type="Proteomes" id="UP000663881"/>
    </source>
</evidence>
<dbReference type="GO" id="GO:0004222">
    <property type="term" value="F:metalloendopeptidase activity"/>
    <property type="evidence" value="ECO:0007669"/>
    <property type="project" value="TreeGrafter"/>
</dbReference>
<keyword evidence="5" id="KW-0862">Zinc</keyword>
<evidence type="ECO:0000256" key="7">
    <source>
        <dbReference type="ARBA" id="ARBA00023128"/>
    </source>
</evidence>
<keyword evidence="6" id="KW-0482">Metalloprotease</keyword>
<keyword evidence="3" id="KW-0479">Metal-binding</keyword>
<dbReference type="GO" id="GO:0046872">
    <property type="term" value="F:metal ion binding"/>
    <property type="evidence" value="ECO:0007669"/>
    <property type="project" value="UniProtKB-KW"/>
</dbReference>
<keyword evidence="4" id="KW-0378">Hydrolase</keyword>
<dbReference type="GO" id="GO:0005739">
    <property type="term" value="C:mitochondrion"/>
    <property type="evidence" value="ECO:0007669"/>
    <property type="project" value="UniProtKB-SubCell"/>
</dbReference>
<dbReference type="EMBL" id="CAJOAY010033099">
    <property type="protein sequence ID" value="CAF4436339.1"/>
    <property type="molecule type" value="Genomic_DNA"/>
</dbReference>
<evidence type="ECO:0000259" key="8">
    <source>
        <dbReference type="Pfam" id="PF05193"/>
    </source>
</evidence>
<dbReference type="Gene3D" id="3.30.830.10">
    <property type="entry name" value="Metalloenzyme, LuxS/M16 peptidase-like"/>
    <property type="match status" value="1"/>
</dbReference>
<dbReference type="PANTHER" id="PTHR11851:SF149">
    <property type="entry name" value="GH01077P"/>
    <property type="match status" value="1"/>
</dbReference>
<dbReference type="SUPFAM" id="SSF63411">
    <property type="entry name" value="LuxS/MPP-like metallohydrolase"/>
    <property type="match status" value="1"/>
</dbReference>
<feature type="domain" description="Peptidase M16 C-terminal" evidence="8">
    <location>
        <begin position="39"/>
        <end position="90"/>
    </location>
</feature>
<protein>
    <recommendedName>
        <fullName evidence="8">Peptidase M16 C-terminal domain-containing protein</fullName>
    </recommendedName>
</protein>
<evidence type="ECO:0000256" key="6">
    <source>
        <dbReference type="ARBA" id="ARBA00023049"/>
    </source>
</evidence>
<comment type="subcellular location">
    <subcellularLocation>
        <location evidence="1">Mitochondrion</location>
    </subcellularLocation>
</comment>
<name>A0A820RGZ6_9BILA</name>